<dbReference type="Pfam" id="PF01443">
    <property type="entry name" value="Viral_helicase1"/>
    <property type="match status" value="1"/>
</dbReference>
<proteinExistence type="predicted"/>
<sequence>MDILVKYLSDFGFVRLSNSIRPPVVIHCVPGAGKSTLIRSILRADSRFTAFTCGIPDQPNLEGNWIRALPEELPKDKFVLVDEYTLGDRALDAFALFGDPLQSNLKVALRADFICNFSNRFGSCTATFLKSLGYNIEAEGTDTVEICDIFSKDPEGQVVYFEREVGELLCSHGVDAKTVFEIQGQTFQSVTFVTAENQPRIDPVASFQCLTRHRQKLLILCPDASYTTSR</sequence>
<dbReference type="EMBL" id="MG865890">
    <property type="protein sequence ID" value="AYC63229.1"/>
    <property type="molecule type" value="Genomic_RNA"/>
</dbReference>
<feature type="domain" description="(+)RNA virus helicase C-terminal" evidence="1">
    <location>
        <begin position="1"/>
        <end position="230"/>
    </location>
</feature>
<organism evidence="2">
    <name type="scientific">Ligustrum virus A</name>
    <dbReference type="NCBI Taxonomy" id="1899566"/>
    <lineage>
        <taxon>Viruses</taxon>
        <taxon>Riboviria</taxon>
        <taxon>Orthornavirae</taxon>
        <taxon>Kitrinoviricota</taxon>
        <taxon>Alsuviricetes</taxon>
        <taxon>Tymovirales</taxon>
        <taxon>Betaflexiviridae</taxon>
        <taxon>Quinvirinae</taxon>
        <taxon>Carlavirus</taxon>
        <taxon>Carlavirus alphaligustri</taxon>
    </lineage>
</organism>
<protein>
    <submittedName>
        <fullName evidence="2">Triple gene block 1</fullName>
    </submittedName>
</protein>
<dbReference type="InterPro" id="IPR027417">
    <property type="entry name" value="P-loop_NTPase"/>
</dbReference>
<reference evidence="2" key="1">
    <citation type="submission" date="2018-01" db="EMBL/GenBank/DDBJ databases">
        <title>Molecular characterization of ligustrum virus A (Carlavirus, Betaflexiviridae) first isolated from Syringa Linn. by Small RNA sequencing in North China.</title>
        <authorList>
            <person name="Yang C."/>
            <person name="Han T."/>
        </authorList>
    </citation>
    <scope>NUCLEOTIDE SEQUENCE</scope>
    <source>
        <strain evidence="2">LVA-DX-xbm</strain>
    </source>
</reference>
<evidence type="ECO:0000313" key="2">
    <source>
        <dbReference type="EMBL" id="AYC63229.1"/>
    </source>
</evidence>
<dbReference type="InterPro" id="IPR027351">
    <property type="entry name" value="(+)RNA_virus_helicase_core_dom"/>
</dbReference>
<evidence type="ECO:0000259" key="1">
    <source>
        <dbReference type="PROSITE" id="PS51657"/>
    </source>
</evidence>
<dbReference type="GO" id="GO:0005524">
    <property type="term" value="F:ATP binding"/>
    <property type="evidence" value="ECO:0007669"/>
    <property type="project" value="InterPro"/>
</dbReference>
<accession>A0A386AVR6</accession>
<dbReference type="PROSITE" id="PS51657">
    <property type="entry name" value="PSRV_HELICASE"/>
    <property type="match status" value="1"/>
</dbReference>
<dbReference type="Gene3D" id="3.40.50.300">
    <property type="entry name" value="P-loop containing nucleotide triphosphate hydrolases"/>
    <property type="match status" value="1"/>
</dbReference>
<name>A0A386AVR6_9VIRU</name>